<name>A0ABT5WRR7_9SPHN</name>
<dbReference type="Gene3D" id="3.40.470.10">
    <property type="entry name" value="Uracil-DNA glycosylase-like domain"/>
    <property type="match status" value="1"/>
</dbReference>
<evidence type="ECO:0008006" key="4">
    <source>
        <dbReference type="Google" id="ProtNLM"/>
    </source>
</evidence>
<organism evidence="2 3">
    <name type="scientific">Novosphingobium album</name>
    <name type="common">ex Liu et al. 2023</name>
    <dbReference type="NCBI Taxonomy" id="3031130"/>
    <lineage>
        <taxon>Bacteria</taxon>
        <taxon>Pseudomonadati</taxon>
        <taxon>Pseudomonadota</taxon>
        <taxon>Alphaproteobacteria</taxon>
        <taxon>Sphingomonadales</taxon>
        <taxon>Sphingomonadaceae</taxon>
        <taxon>Novosphingobium</taxon>
    </lineage>
</organism>
<evidence type="ECO:0000313" key="2">
    <source>
        <dbReference type="EMBL" id="MDE8652727.1"/>
    </source>
</evidence>
<evidence type="ECO:0000313" key="3">
    <source>
        <dbReference type="Proteomes" id="UP001216253"/>
    </source>
</evidence>
<comment type="caution">
    <text evidence="2">The sequence shown here is derived from an EMBL/GenBank/DDBJ whole genome shotgun (WGS) entry which is preliminary data.</text>
</comment>
<dbReference type="SUPFAM" id="SSF52141">
    <property type="entry name" value="Uracil-DNA glycosylase-like"/>
    <property type="match status" value="1"/>
</dbReference>
<sequence length="275" mass="29407">MDKRANPAVAEEFAAALDWWRDAGVDRVFADEPAQWLAPPEPGPESAPERDGPRDGPAAERDRPAPRAARAPSAFGPAVAPPAPSLDIAALPADLDSFRAWWLADPALDEGGASGRVPPRGPGGAPIMVLVPEPEREDREVLLSGAQGRLLDAMLGAMLGAAGLARESAYVASVLPRHTPGFDWDGAPAGNLGAILRRHIALVAPKGIISLGFNILPLIGHEWPQRPAILRSFNHEGLTIPMLATRSLPALLERPGWKAAVWRAWLDWGLEWDRA</sequence>
<dbReference type="EMBL" id="JARESE010000044">
    <property type="protein sequence ID" value="MDE8652727.1"/>
    <property type="molecule type" value="Genomic_DNA"/>
</dbReference>
<proteinExistence type="predicted"/>
<keyword evidence="3" id="KW-1185">Reference proteome</keyword>
<evidence type="ECO:0000256" key="1">
    <source>
        <dbReference type="SAM" id="MobiDB-lite"/>
    </source>
</evidence>
<feature type="region of interest" description="Disordered" evidence="1">
    <location>
        <begin position="31"/>
        <end position="79"/>
    </location>
</feature>
<dbReference type="RefSeq" id="WP_275228808.1">
    <property type="nucleotide sequence ID" value="NZ_JARESE010000044.1"/>
</dbReference>
<dbReference type="Proteomes" id="UP001216253">
    <property type="component" value="Unassembled WGS sequence"/>
</dbReference>
<accession>A0ABT5WRR7</accession>
<dbReference type="InterPro" id="IPR036895">
    <property type="entry name" value="Uracil-DNA_glycosylase-like_sf"/>
</dbReference>
<gene>
    <name evidence="2" type="ORF">PYV00_13555</name>
</gene>
<reference evidence="2 3" key="1">
    <citation type="submission" date="2023-03" db="EMBL/GenBank/DDBJ databases">
        <title>NovoSphingobium album sp. nov. isolated from polycyclic aromatic hydrocarbons- and heavy-metal polluted soil.</title>
        <authorList>
            <person name="Liu Z."/>
            <person name="Wang K."/>
        </authorList>
    </citation>
    <scope>NUCLEOTIDE SEQUENCE [LARGE SCALE GENOMIC DNA]</scope>
    <source>
        <strain evidence="2 3">H3SJ31-1</strain>
    </source>
</reference>
<feature type="compositionally biased region" description="Basic and acidic residues" evidence="1">
    <location>
        <begin position="47"/>
        <end position="65"/>
    </location>
</feature>
<protein>
    <recommendedName>
        <fullName evidence="4">Uracil-DNA glycosylase-like domain-containing protein</fullName>
    </recommendedName>
</protein>
<feature type="compositionally biased region" description="Low complexity" evidence="1">
    <location>
        <begin position="66"/>
        <end position="78"/>
    </location>
</feature>